<reference evidence="2 3" key="1">
    <citation type="submission" date="2019-01" db="EMBL/GenBank/DDBJ databases">
        <title>Senegalimassilia sp. nov. KGMB04484 isolated human feces.</title>
        <authorList>
            <person name="Han K.-I."/>
            <person name="Kim J.-S."/>
            <person name="Lee K.C."/>
            <person name="Suh M.K."/>
            <person name="Eom M.K."/>
            <person name="Lee J.H."/>
            <person name="Park S.-H."/>
            <person name="Kang S.W."/>
            <person name="Park J.-E."/>
            <person name="Oh B.S."/>
            <person name="Yu S.Y."/>
            <person name="Choi S.-H."/>
            <person name="Lee D.H."/>
            <person name="Yoon H."/>
            <person name="Kim B.-Y."/>
            <person name="Lee J.H."/>
            <person name="Lee J.-S."/>
        </authorList>
    </citation>
    <scope>NUCLEOTIDE SEQUENCE [LARGE SCALE GENOMIC DNA]</scope>
    <source>
        <strain evidence="2 3">KGMB04484</strain>
    </source>
</reference>
<dbReference type="InterPro" id="IPR050289">
    <property type="entry name" value="TorD/DmsD_chaperones"/>
</dbReference>
<proteinExistence type="predicted"/>
<dbReference type="SUPFAM" id="SSF89155">
    <property type="entry name" value="TorD-like"/>
    <property type="match status" value="1"/>
</dbReference>
<dbReference type="Proteomes" id="UP000293345">
    <property type="component" value="Unassembled WGS sequence"/>
</dbReference>
<keyword evidence="3" id="KW-1185">Reference proteome</keyword>
<protein>
    <submittedName>
        <fullName evidence="2">Molecular chaperone TorD</fullName>
    </submittedName>
</protein>
<gene>
    <name evidence="2" type="ORF">ET524_03645</name>
</gene>
<dbReference type="InterPro" id="IPR036411">
    <property type="entry name" value="TorD-like_sf"/>
</dbReference>
<dbReference type="Pfam" id="PF02613">
    <property type="entry name" value="Nitrate_red_del"/>
    <property type="match status" value="1"/>
</dbReference>
<keyword evidence="1" id="KW-0143">Chaperone</keyword>
<evidence type="ECO:0000256" key="1">
    <source>
        <dbReference type="ARBA" id="ARBA00023186"/>
    </source>
</evidence>
<evidence type="ECO:0000313" key="2">
    <source>
        <dbReference type="EMBL" id="RXZ55079.1"/>
    </source>
</evidence>
<dbReference type="Gene3D" id="1.10.3480.10">
    <property type="entry name" value="TorD-like"/>
    <property type="match status" value="1"/>
</dbReference>
<sequence>MDKTLMEEIVAANEARAAFDRFLASLFLYELKDDQIERLAHLEFERDGSKVAQGYAQMVEYLRHRNRATAQTLAVDYAHTFLGAGTYDHVLAPPYESVFTSKQRLLMQDARDGALAYYRSEGMDLPADNTTPEDHLGFELQFAATLVERASDAAKNGDIERLRELVSKQRSFLQFHQENWLPEFCDAIDQYAQTDFYRGVANLVRGYLAIEREVLDGIADALGIAGPECEVRSAWMDDREEADGDAA</sequence>
<dbReference type="EMBL" id="SDPW01000001">
    <property type="protein sequence ID" value="RXZ55079.1"/>
    <property type="molecule type" value="Genomic_DNA"/>
</dbReference>
<organism evidence="2 3">
    <name type="scientific">Senegalimassilia faecalis</name>
    <dbReference type="NCBI Taxonomy" id="2509433"/>
    <lineage>
        <taxon>Bacteria</taxon>
        <taxon>Bacillati</taxon>
        <taxon>Actinomycetota</taxon>
        <taxon>Coriobacteriia</taxon>
        <taxon>Coriobacteriales</taxon>
        <taxon>Coriobacteriaceae</taxon>
        <taxon>Senegalimassilia</taxon>
    </lineage>
</organism>
<dbReference type="OrthoDB" id="3172435at2"/>
<accession>A0A4Q2K0Y3</accession>
<dbReference type="PANTHER" id="PTHR34227:SF1">
    <property type="entry name" value="DIMETHYL SULFOXIDE REDUCTASE CHAPERONE-RELATED"/>
    <property type="match status" value="1"/>
</dbReference>
<dbReference type="InterPro" id="IPR020945">
    <property type="entry name" value="DMSO/NO3_reduct_chaperone"/>
</dbReference>
<dbReference type="PANTHER" id="PTHR34227">
    <property type="entry name" value="CHAPERONE PROTEIN YCDY"/>
    <property type="match status" value="1"/>
</dbReference>
<evidence type="ECO:0000313" key="3">
    <source>
        <dbReference type="Proteomes" id="UP000293345"/>
    </source>
</evidence>
<comment type="caution">
    <text evidence="2">The sequence shown here is derived from an EMBL/GenBank/DDBJ whole genome shotgun (WGS) entry which is preliminary data.</text>
</comment>
<name>A0A4Q2K0Y3_9ACTN</name>
<dbReference type="AlphaFoldDB" id="A0A4Q2K0Y3"/>